<dbReference type="Proteomes" id="UP000184016">
    <property type="component" value="Unassembled WGS sequence"/>
</dbReference>
<keyword evidence="2" id="KW-1185">Reference proteome</keyword>
<gene>
    <name evidence="1" type="ORF">SAMN05443507_12838</name>
</gene>
<accession>A0A1M6WM70</accession>
<dbReference type="AlphaFoldDB" id="A0A1M6WM70"/>
<proteinExistence type="predicted"/>
<dbReference type="EMBL" id="FRAF01000028">
    <property type="protein sequence ID" value="SHK94716.1"/>
    <property type="molecule type" value="Genomic_DNA"/>
</dbReference>
<evidence type="ECO:0000313" key="2">
    <source>
        <dbReference type="Proteomes" id="UP000184016"/>
    </source>
</evidence>
<dbReference type="STRING" id="1830138.SAMN05443507_12838"/>
<sequence length="48" mass="5431">MFASEFIHAFTTFYQTGDKDEIVQLTNKVLEPFGGRLFDGFSLGKQKA</sequence>
<reference evidence="2" key="1">
    <citation type="submission" date="2016-11" db="EMBL/GenBank/DDBJ databases">
        <authorList>
            <person name="Varghese N."/>
            <person name="Submissions S."/>
        </authorList>
    </citation>
    <scope>NUCLEOTIDE SEQUENCE [LARGE SCALE GENOMIC DNA]</scope>
    <source>
        <strain evidence="2">USBA-503</strain>
    </source>
</reference>
<name>A0A1M6WM70_9BACL</name>
<evidence type="ECO:0000313" key="1">
    <source>
        <dbReference type="EMBL" id="SHK94716.1"/>
    </source>
</evidence>
<protein>
    <submittedName>
        <fullName evidence="1">Uncharacterized protein</fullName>
    </submittedName>
</protein>
<organism evidence="1 2">
    <name type="scientific">Alicyclobacillus tolerans</name>
    <dbReference type="NCBI Taxonomy" id="90970"/>
    <lineage>
        <taxon>Bacteria</taxon>
        <taxon>Bacillati</taxon>
        <taxon>Bacillota</taxon>
        <taxon>Bacilli</taxon>
        <taxon>Bacillales</taxon>
        <taxon>Alicyclobacillaceae</taxon>
        <taxon>Alicyclobacillus</taxon>
    </lineage>
</organism>